<sequence>MERVAQSKHFTKWVDPVSGVVSYILTSDTVPHTQSFYFTNRSLTNDGRYLWVYCAFPPAGDANYGRSLAVVDLETDTLTHFPETEFLDASPLIDLDDGTAYWCNKSGVYKRGPHKEDKTQRVAALPPFLRGKGTLARIATHMTFSPVKKKVCFDAEVGNHWVMGDIDLASGVYTVWQEFDYARNHAQFNPAVPDWMLFAEDMWAEKQDGTFHDITYDENGKLARLWTMKKGEAPVYWPPLYTEARHEWWSADGRSIYYVDWDYGAIRIDTETGAREVVDPRGTWHAHCTDDERYFVADENEIDGKKWYRGCKSRVHFYNTETKKYVNIVTENPALYTREEPCGYHIDPHPQFALGDTVVMHTATVTGRVSAAVTDVEPLLERTR</sequence>
<dbReference type="InterPro" id="IPR015943">
    <property type="entry name" value="WD40/YVTN_repeat-like_dom_sf"/>
</dbReference>
<evidence type="ECO:0000313" key="2">
    <source>
        <dbReference type="Proteomes" id="UP000886743"/>
    </source>
</evidence>
<dbReference type="EMBL" id="DVOF01000227">
    <property type="protein sequence ID" value="HIV03420.1"/>
    <property type="molecule type" value="Genomic_DNA"/>
</dbReference>
<gene>
    <name evidence="1" type="ORF">IAC74_07575</name>
</gene>
<dbReference type="AlphaFoldDB" id="A0A9D1NHZ0"/>
<reference evidence="1" key="2">
    <citation type="journal article" date="2021" name="PeerJ">
        <title>Extensive microbial diversity within the chicken gut microbiome revealed by metagenomics and culture.</title>
        <authorList>
            <person name="Gilroy R."/>
            <person name="Ravi A."/>
            <person name="Getino M."/>
            <person name="Pursley I."/>
            <person name="Horton D.L."/>
            <person name="Alikhan N.F."/>
            <person name="Baker D."/>
            <person name="Gharbi K."/>
            <person name="Hall N."/>
            <person name="Watson M."/>
            <person name="Adriaenssens E.M."/>
            <person name="Foster-Nyarko E."/>
            <person name="Jarju S."/>
            <person name="Secka A."/>
            <person name="Antonio M."/>
            <person name="Oren A."/>
            <person name="Chaudhuri R.R."/>
            <person name="La Ragione R."/>
            <person name="Hildebrand F."/>
            <person name="Pallen M.J."/>
        </authorList>
    </citation>
    <scope>NUCLEOTIDE SEQUENCE</scope>
    <source>
        <strain evidence="1">4920</strain>
    </source>
</reference>
<name>A0A9D1NHZ0_9FIRM</name>
<dbReference type="SUPFAM" id="SSF82171">
    <property type="entry name" value="DPP6 N-terminal domain-like"/>
    <property type="match status" value="1"/>
</dbReference>
<protein>
    <submittedName>
        <fullName evidence="1">Uncharacterized protein</fullName>
    </submittedName>
</protein>
<dbReference type="Gene3D" id="2.130.10.10">
    <property type="entry name" value="YVTN repeat-like/Quinoprotein amine dehydrogenase"/>
    <property type="match status" value="1"/>
</dbReference>
<evidence type="ECO:0000313" key="1">
    <source>
        <dbReference type="EMBL" id="HIV03420.1"/>
    </source>
</evidence>
<dbReference type="Proteomes" id="UP000886743">
    <property type="component" value="Unassembled WGS sequence"/>
</dbReference>
<organism evidence="1 2">
    <name type="scientific">Candidatus Aphodoplasma excrementigallinarum</name>
    <dbReference type="NCBI Taxonomy" id="2840673"/>
    <lineage>
        <taxon>Bacteria</taxon>
        <taxon>Bacillati</taxon>
        <taxon>Bacillota</taxon>
        <taxon>Clostridia</taxon>
        <taxon>Eubacteriales</taxon>
        <taxon>Candidatus Aphodoplasma</taxon>
    </lineage>
</organism>
<accession>A0A9D1NHZ0</accession>
<comment type="caution">
    <text evidence="1">The sequence shown here is derived from an EMBL/GenBank/DDBJ whole genome shotgun (WGS) entry which is preliminary data.</text>
</comment>
<reference evidence="1" key="1">
    <citation type="submission" date="2020-10" db="EMBL/GenBank/DDBJ databases">
        <authorList>
            <person name="Gilroy R."/>
        </authorList>
    </citation>
    <scope>NUCLEOTIDE SEQUENCE</scope>
    <source>
        <strain evidence="1">4920</strain>
    </source>
</reference>
<proteinExistence type="predicted"/>